<dbReference type="PROSITE" id="PS52035">
    <property type="entry name" value="PEPTIDASE_M14"/>
    <property type="match status" value="1"/>
</dbReference>
<protein>
    <recommendedName>
        <fullName evidence="18">Cytosolic carboxypeptidase 1</fullName>
        <ecNumber evidence="16">3.4.17.24</ecNumber>
    </recommendedName>
    <alternativeName>
        <fullName evidence="20">ATP/GTP-binding protein 1</fullName>
    </alternativeName>
    <alternativeName>
        <fullName evidence="19">Protein deglutamylase CCP1</fullName>
    </alternativeName>
</protein>
<dbReference type="GO" id="GO:0008270">
    <property type="term" value="F:zinc ion binding"/>
    <property type="evidence" value="ECO:0007669"/>
    <property type="project" value="InterPro"/>
</dbReference>
<dbReference type="PANTHER" id="PTHR12756:SF24">
    <property type="entry name" value="CYTOSOLIC CARBOXYPEPTIDASE 1"/>
    <property type="match status" value="1"/>
</dbReference>
<dbReference type="STRING" id="30611.ENSOGAP00000007356"/>
<evidence type="ECO:0000313" key="27">
    <source>
        <dbReference type="Proteomes" id="UP000005225"/>
    </source>
</evidence>
<keyword evidence="10" id="KW-0378">Hydrolase</keyword>
<evidence type="ECO:0000256" key="1">
    <source>
        <dbReference type="ARBA" id="ARBA00001947"/>
    </source>
</evidence>
<evidence type="ECO:0000256" key="20">
    <source>
        <dbReference type="ARBA" id="ARBA00043070"/>
    </source>
</evidence>
<dbReference type="GO" id="GO:0005654">
    <property type="term" value="C:nucleoplasm"/>
    <property type="evidence" value="ECO:0007669"/>
    <property type="project" value="Ensembl"/>
</dbReference>
<dbReference type="GO" id="GO:0021954">
    <property type="term" value="P:central nervous system neuron development"/>
    <property type="evidence" value="ECO:0007669"/>
    <property type="project" value="Ensembl"/>
</dbReference>
<dbReference type="FunCoup" id="H0WXZ8">
    <property type="interactions" value="2817"/>
</dbReference>
<dbReference type="OMA" id="LEYNMPS"/>
<dbReference type="GO" id="GO:0008285">
    <property type="term" value="P:negative regulation of cell population proliferation"/>
    <property type="evidence" value="ECO:0007669"/>
    <property type="project" value="Ensembl"/>
</dbReference>
<dbReference type="GO" id="GO:2000060">
    <property type="term" value="P:positive regulation of ubiquitin-dependent protein catabolic process"/>
    <property type="evidence" value="ECO:0007669"/>
    <property type="project" value="Ensembl"/>
</dbReference>
<evidence type="ECO:0000256" key="19">
    <source>
        <dbReference type="ARBA" id="ARBA00043068"/>
    </source>
</evidence>
<dbReference type="GO" id="GO:0005829">
    <property type="term" value="C:cytosol"/>
    <property type="evidence" value="ECO:0007669"/>
    <property type="project" value="UniProtKB-SubCell"/>
</dbReference>
<evidence type="ECO:0000256" key="15">
    <source>
        <dbReference type="ARBA" id="ARBA00024524"/>
    </source>
</evidence>
<feature type="domain" description="Peptidase M14" evidence="25">
    <location>
        <begin position="844"/>
        <end position="1134"/>
    </location>
</feature>
<dbReference type="GeneTree" id="ENSGT00940000157707"/>
<evidence type="ECO:0000259" key="25">
    <source>
        <dbReference type="PROSITE" id="PS52035"/>
    </source>
</evidence>
<comment type="catalytic activity">
    <reaction evidence="17">
        <text>(L-glutamyl)(n+1)-gamma-L-glutamyl-L-glutamyl-[protein] + H2O = (L-glutamyl)(n)-gamma-L-glutamyl-L-glutamyl-[protein] + L-glutamate</text>
        <dbReference type="Rhea" id="RHEA:60004"/>
        <dbReference type="Rhea" id="RHEA-COMP:15519"/>
        <dbReference type="Rhea" id="RHEA-COMP:15675"/>
        <dbReference type="ChEBI" id="CHEBI:15377"/>
        <dbReference type="ChEBI" id="CHEBI:29985"/>
        <dbReference type="ChEBI" id="CHEBI:143623"/>
    </reaction>
    <physiologicalReaction direction="left-to-right" evidence="17">
        <dbReference type="Rhea" id="RHEA:60005"/>
    </physiologicalReaction>
</comment>
<dbReference type="GO" id="GO:0007005">
    <property type="term" value="P:mitochondrion organization"/>
    <property type="evidence" value="ECO:0007669"/>
    <property type="project" value="Ensembl"/>
</dbReference>
<dbReference type="Pfam" id="PF25571">
    <property type="entry name" value="TPR_CCP1_N"/>
    <property type="match status" value="1"/>
</dbReference>
<dbReference type="GO" id="GO:0005886">
    <property type="term" value="C:plasma membrane"/>
    <property type="evidence" value="ECO:0007669"/>
    <property type="project" value="Ensembl"/>
</dbReference>
<dbReference type="GO" id="GO:0036064">
    <property type="term" value="C:ciliary basal body"/>
    <property type="evidence" value="ECO:0007669"/>
    <property type="project" value="Ensembl"/>
</dbReference>
<dbReference type="EMBL" id="AAQR03015316">
    <property type="status" value="NOT_ANNOTATED_CDS"/>
    <property type="molecule type" value="Genomic_DNA"/>
</dbReference>
<dbReference type="InterPro" id="IPR040626">
    <property type="entry name" value="Pepdidase_M14_N"/>
</dbReference>
<dbReference type="InterPro" id="IPR050821">
    <property type="entry name" value="Cytosolic_carboxypeptidase"/>
</dbReference>
<dbReference type="Gene3D" id="2.60.40.3120">
    <property type="match status" value="1"/>
</dbReference>
<keyword evidence="9" id="KW-0479">Metal-binding</keyword>
<dbReference type="SUPFAM" id="SSF48371">
    <property type="entry name" value="ARM repeat"/>
    <property type="match status" value="1"/>
</dbReference>
<dbReference type="InterPro" id="IPR011989">
    <property type="entry name" value="ARM-like"/>
</dbReference>
<dbReference type="Gene3D" id="1.25.10.10">
    <property type="entry name" value="Leucine-rich Repeat Variant"/>
    <property type="match status" value="1"/>
</dbReference>
<evidence type="ECO:0000256" key="4">
    <source>
        <dbReference type="ARBA" id="ARBA00004514"/>
    </source>
</evidence>
<comment type="cofactor">
    <cofactor evidence="1">
        <name>Zn(2+)</name>
        <dbReference type="ChEBI" id="CHEBI:29105"/>
    </cofactor>
</comment>
<dbReference type="Pfam" id="PF00246">
    <property type="entry name" value="Peptidase_M14"/>
    <property type="match status" value="1"/>
</dbReference>
<dbReference type="GO" id="GO:0098957">
    <property type="term" value="P:anterograde axonal transport of mitochondrion"/>
    <property type="evidence" value="ECO:0007669"/>
    <property type="project" value="Ensembl"/>
</dbReference>
<dbReference type="Pfam" id="PF18027">
    <property type="entry name" value="Pepdidase_M14_N"/>
    <property type="match status" value="1"/>
</dbReference>
<dbReference type="EMBL" id="AAQR03015314">
    <property type="status" value="NOT_ANNOTATED_CDS"/>
    <property type="molecule type" value="Genomic_DNA"/>
</dbReference>
<comment type="subunit">
    <text evidence="22">Interacts with MYLK.</text>
</comment>
<evidence type="ECO:0000256" key="8">
    <source>
        <dbReference type="ARBA" id="ARBA00022670"/>
    </source>
</evidence>
<reference evidence="27" key="1">
    <citation type="submission" date="2011-03" db="EMBL/GenBank/DDBJ databases">
        <title>Version 3 of the genome sequence of Otolemur garnettii (Bushbaby).</title>
        <authorList>
            <consortium name="The Broad Institute Genome Sequencing Platform"/>
            <person name="Di Palma F."/>
            <person name="Johnson J."/>
            <person name="Lander E.S."/>
            <person name="Lindblad-Toh K."/>
            <person name="Jaffe D.B."/>
            <person name="Gnerre S."/>
            <person name="MacCallum I."/>
            <person name="Przybylski D."/>
            <person name="Ribeiro F.J."/>
            <person name="Burton J.N."/>
            <person name="Walker B.J."/>
            <person name="Sharpe T."/>
            <person name="Hall G."/>
        </authorList>
    </citation>
    <scope>NUCLEOTIDE SEQUENCE [LARGE SCALE GENOMIC DNA]</scope>
</reference>
<evidence type="ECO:0000256" key="12">
    <source>
        <dbReference type="ARBA" id="ARBA00023049"/>
    </source>
</evidence>
<keyword evidence="7" id="KW-0121">Carboxypeptidase</keyword>
<evidence type="ECO:0000256" key="2">
    <source>
        <dbReference type="ARBA" id="ARBA00004123"/>
    </source>
</evidence>
<dbReference type="InterPro" id="IPR033852">
    <property type="entry name" value="CBPC1/4"/>
</dbReference>
<dbReference type="GO" id="GO:0060041">
    <property type="term" value="P:retina development in camera-type eye"/>
    <property type="evidence" value="ECO:0007669"/>
    <property type="project" value="Ensembl"/>
</dbReference>
<evidence type="ECO:0000256" key="10">
    <source>
        <dbReference type="ARBA" id="ARBA00022801"/>
    </source>
</evidence>
<dbReference type="EMBL" id="AAQR03015315">
    <property type="status" value="NOT_ANNOTATED_CDS"/>
    <property type="molecule type" value="Genomic_DNA"/>
</dbReference>
<dbReference type="GO" id="GO:0015631">
    <property type="term" value="F:tubulin binding"/>
    <property type="evidence" value="ECO:0007669"/>
    <property type="project" value="Ensembl"/>
</dbReference>
<accession>H0WXZ8</accession>
<evidence type="ECO:0000256" key="11">
    <source>
        <dbReference type="ARBA" id="ARBA00022833"/>
    </source>
</evidence>
<dbReference type="GO" id="GO:0050905">
    <property type="term" value="P:neuromuscular process"/>
    <property type="evidence" value="ECO:0007669"/>
    <property type="project" value="Ensembl"/>
</dbReference>
<reference evidence="26" key="3">
    <citation type="submission" date="2025-09" db="UniProtKB">
        <authorList>
            <consortium name="Ensembl"/>
        </authorList>
    </citation>
    <scope>IDENTIFICATION</scope>
</reference>
<proteinExistence type="inferred from homology"/>
<dbReference type="FunFam" id="1.25.10.10:FF:000125">
    <property type="entry name" value="cytosolic carboxypeptidase 1 isoform X1"/>
    <property type="match status" value="1"/>
</dbReference>
<dbReference type="Gene3D" id="3.40.630.10">
    <property type="entry name" value="Zn peptidases"/>
    <property type="match status" value="1"/>
</dbReference>
<evidence type="ECO:0000256" key="17">
    <source>
        <dbReference type="ARBA" id="ARBA00029302"/>
    </source>
</evidence>
<dbReference type="InParanoid" id="H0WXZ8"/>
<keyword evidence="11" id="KW-0862">Zinc</keyword>
<evidence type="ECO:0000256" key="9">
    <source>
        <dbReference type="ARBA" id="ARBA00022723"/>
    </source>
</evidence>
<dbReference type="GO" id="GO:0005739">
    <property type="term" value="C:mitochondrion"/>
    <property type="evidence" value="ECO:0007669"/>
    <property type="project" value="UniProtKB-SubCell"/>
</dbReference>
<evidence type="ECO:0000256" key="3">
    <source>
        <dbReference type="ARBA" id="ARBA00004173"/>
    </source>
</evidence>
<reference evidence="26" key="2">
    <citation type="submission" date="2025-08" db="UniProtKB">
        <authorList>
            <consortium name="Ensembl"/>
        </authorList>
    </citation>
    <scope>IDENTIFICATION</scope>
</reference>
<dbReference type="Proteomes" id="UP000005225">
    <property type="component" value="Unassembled WGS sequence"/>
</dbReference>
<evidence type="ECO:0000256" key="24">
    <source>
        <dbReference type="SAM" id="MobiDB-lite"/>
    </source>
</evidence>
<dbReference type="FunFam" id="2.60.40.3120:FF:000001">
    <property type="entry name" value="cytosolic carboxypeptidase 1 isoform X1"/>
    <property type="match status" value="1"/>
</dbReference>
<dbReference type="GO" id="GO:0004181">
    <property type="term" value="F:metallocarboxypeptidase activity"/>
    <property type="evidence" value="ECO:0007669"/>
    <property type="project" value="Ensembl"/>
</dbReference>
<dbReference type="GO" id="GO:0098958">
    <property type="term" value="P:retrograde axonal transport of mitochondrion"/>
    <property type="evidence" value="ECO:0007669"/>
    <property type="project" value="Ensembl"/>
</dbReference>
<dbReference type="HOGENOM" id="CLU_007391_0_0_1"/>
<organism evidence="26 27">
    <name type="scientific">Otolemur garnettii</name>
    <name type="common">Small-eared galago</name>
    <name type="synonym">Garnett's greater bushbaby</name>
    <dbReference type="NCBI Taxonomy" id="30611"/>
    <lineage>
        <taxon>Eukaryota</taxon>
        <taxon>Metazoa</taxon>
        <taxon>Chordata</taxon>
        <taxon>Craniata</taxon>
        <taxon>Vertebrata</taxon>
        <taxon>Euteleostomi</taxon>
        <taxon>Mammalia</taxon>
        <taxon>Eutheria</taxon>
        <taxon>Euarchontoglires</taxon>
        <taxon>Primates</taxon>
        <taxon>Strepsirrhini</taxon>
        <taxon>Lorisiformes</taxon>
        <taxon>Galagidae</taxon>
        <taxon>Otolemur</taxon>
    </lineage>
</organism>
<evidence type="ECO:0000256" key="21">
    <source>
        <dbReference type="ARBA" id="ARBA00058281"/>
    </source>
</evidence>
<comment type="subcellular location">
    <subcellularLocation>
        <location evidence="4">Cytoplasm</location>
        <location evidence="4">Cytosol</location>
    </subcellularLocation>
    <subcellularLocation>
        <location evidence="3">Mitochondrion</location>
    </subcellularLocation>
    <subcellularLocation>
        <location evidence="2">Nucleus</location>
    </subcellularLocation>
</comment>
<evidence type="ECO:0000256" key="7">
    <source>
        <dbReference type="ARBA" id="ARBA00022645"/>
    </source>
</evidence>
<feature type="active site" description="Proton donor/acceptor" evidence="23">
    <location>
        <position position="1098"/>
    </location>
</feature>
<dbReference type="SUPFAM" id="SSF53187">
    <property type="entry name" value="Zn-dependent exopeptidases"/>
    <property type="match status" value="1"/>
</dbReference>
<evidence type="ECO:0000256" key="5">
    <source>
        <dbReference type="ARBA" id="ARBA00005988"/>
    </source>
</evidence>
<evidence type="ECO:0000256" key="14">
    <source>
        <dbReference type="ARBA" id="ARBA00023242"/>
    </source>
</evidence>
<comment type="similarity">
    <text evidence="5 23">Belongs to the peptidase M14 family.</text>
</comment>
<keyword evidence="6" id="KW-0963">Cytoplasm</keyword>
<evidence type="ECO:0000256" key="6">
    <source>
        <dbReference type="ARBA" id="ARBA00022490"/>
    </source>
</evidence>
<keyword evidence="12" id="KW-0482">Metalloprotease</keyword>
<name>H0WXZ8_OTOGA</name>
<gene>
    <name evidence="26" type="primary">AGTPBP1</name>
</gene>
<dbReference type="Ensembl" id="ENSOGAT00000008220.2">
    <property type="protein sequence ID" value="ENSOGAP00000007356.2"/>
    <property type="gene ID" value="ENSOGAG00000008213.2"/>
</dbReference>
<keyword evidence="14" id="KW-0539">Nucleus</keyword>
<evidence type="ECO:0000256" key="13">
    <source>
        <dbReference type="ARBA" id="ARBA00023128"/>
    </source>
</evidence>
<keyword evidence="27" id="KW-1185">Reference proteome</keyword>
<keyword evidence="8" id="KW-0645">Protease</keyword>
<dbReference type="InterPro" id="IPR016024">
    <property type="entry name" value="ARM-type_fold"/>
</dbReference>
<keyword evidence="13" id="KW-0496">Mitochondrion</keyword>
<comment type="catalytic activity">
    <reaction evidence="15">
        <text>C-terminal L-alpha-aminoacyl-L-glutamyl-L-glutamyl-[tubulin] + H2O = C-terminal L-alpha-aminoacyl-L-glutamyl-[tubulin] + L-glutamate</text>
        <dbReference type="Rhea" id="RHEA:63792"/>
        <dbReference type="Rhea" id="RHEA-COMP:16435"/>
        <dbReference type="Rhea" id="RHEA-COMP:16436"/>
        <dbReference type="ChEBI" id="CHEBI:15377"/>
        <dbReference type="ChEBI" id="CHEBI:29985"/>
        <dbReference type="ChEBI" id="CHEBI:149555"/>
        <dbReference type="ChEBI" id="CHEBI:149556"/>
        <dbReference type="EC" id="3.4.17.24"/>
    </reaction>
    <physiologicalReaction direction="left-to-right" evidence="15">
        <dbReference type="Rhea" id="RHEA:63793"/>
    </physiologicalReaction>
</comment>
<evidence type="ECO:0000256" key="18">
    <source>
        <dbReference type="ARBA" id="ARBA00041044"/>
    </source>
</evidence>
<dbReference type="GO" id="GO:0007628">
    <property type="term" value="P:adult walking behavior"/>
    <property type="evidence" value="ECO:0007669"/>
    <property type="project" value="Ensembl"/>
</dbReference>
<dbReference type="EC" id="3.4.17.24" evidence="16"/>
<dbReference type="GO" id="GO:0001754">
    <property type="term" value="P:eye photoreceptor cell differentiation"/>
    <property type="evidence" value="ECO:0007669"/>
    <property type="project" value="Ensembl"/>
</dbReference>
<dbReference type="CDD" id="cd06906">
    <property type="entry name" value="M14_Nna1"/>
    <property type="match status" value="1"/>
</dbReference>
<dbReference type="FunFam" id="3.40.630.10:FF:000024">
    <property type="entry name" value="ATP/GTP binding protein 1"/>
    <property type="match status" value="1"/>
</dbReference>
<dbReference type="EMBL" id="AAQR03015317">
    <property type="status" value="NOT_ANNOTATED_CDS"/>
    <property type="molecule type" value="Genomic_DNA"/>
</dbReference>
<dbReference type="PANTHER" id="PTHR12756">
    <property type="entry name" value="CYTOSOLIC CARBOXYPEPTIDASE"/>
    <property type="match status" value="1"/>
</dbReference>
<evidence type="ECO:0000313" key="26">
    <source>
        <dbReference type="Ensembl" id="ENSOGAP00000007356.2"/>
    </source>
</evidence>
<dbReference type="GO" id="GO:0006508">
    <property type="term" value="P:proteolysis"/>
    <property type="evidence" value="ECO:0007669"/>
    <property type="project" value="UniProtKB-KW"/>
</dbReference>
<sequence>CALTFYILFSLTSNSRIVGLLAQLEKINTESTESDAARHVTSKILHLAQSQEKTRREMTAKGSTGVEVLLSTLENTKDLQTALNVLSILVELLSGGGGRRANVLVSRGGSQILLQLLVNVSKESPPHEELMVQIHSILAKIGPKDKKFGVKARINGTLNITLNLVKQNLQNHRLVLPCLQLLRVYSTNSVNSVSLGKNGVVELMFKIIGPFSKKNSGLMKVALDTLAALLKSKTNARRAVDRGYVQVLLTIYVDWHRHDSRHRNMLIRKGILQSLKSVTNIKLGRKAFIDANGMKILYNTSQECLAVRTLDPLVNTSSLIMRKCFPKNRLPLPTIKSSFHFQLPVIPVTGPVAQLYSLPPEVDDVVDESDDNDDIDLEAENETENEDDLEQNFKNDDIETDINKLKPQQEPGRSIEELKIYEHLFPELVDDFQDYDLISKEPKPFVFEGKIHGPIIVPTAGEEASGNSDILRKGLVMKENRPPKGDEGDEKPALMDLAKEDVKDNDRTLQEQLGDQNRTLPSVHGLNNDIVKALDRITLQTIPSQSAPGVKKDHGLPLTVLSCTRACPHVSTCGNILFEGRTVHLGKLCCTGVETEDDEDSESNSSLEQTSVEIPDGPTLHDPDLYIEIVKNTKSVPEYSEVAYPDYFGHAPPPFKEPILERPYGVQRTKIAQDIERLIHQSDVIDRVVYDLDNPNYIIPEEGDVLKFNSKFESGNLRKVIQIRKNEYDLILNSDINSNHYHQWFYFEVSGMRLGVAYRFNIINCEKSNSQFNYGMQPLMYSVQEALNARPWWIRMGTDICYYKNHFSRSSVAAGGQKGKSYYTMTFTVNFPHKDDVCYFAYHYPYTYSALQMHLQKLESAHNPQQIYFRKDVLCETLSGNSCPLVTITAMPESNYYEHICQFRNRPYVFLSARVHPGETNASWVMKGTLEYLMSNNPTAQSLRESYIFKIVPMLNPDGVINGNHRCSLSGEDLNRQWQSPNPDLHPTIYHAKGLLQYLAAVKRLPLVYCDYHGHSRKKNVFMYGCSIKETVWHTNDNAASCDVVEDMGYRTLPKVLSHIAPAFCMSSCSFVVEKSKESTARVVVWREIGVQRSYTMESTLCGCDQGKYKGLQIGTRELEEMGAKFCVGLLRLKRLTSPLEYNMPSSLLDFENDLIESSCKVTSPTTYVLDEDEPRFLEEVDYSAESNDELDIELVENAGDYEPSAQEEVLSDSE</sequence>
<dbReference type="GO" id="GO:0021702">
    <property type="term" value="P:cerebellar Purkinje cell differentiation"/>
    <property type="evidence" value="ECO:0007669"/>
    <property type="project" value="Ensembl"/>
</dbReference>
<comment type="function">
    <text evidence="21">Metallocarboxypeptidase that mediates protein deglutamylation of tubulin and non-tubulin target proteins. Catalyzes the removal of polyglutamate side chains present on the gamma-carboxyl group of glutamate residues within the C-terminal tail of alpha- and beta-tubulin. Specifically cleaves tubulin long-side-chains, while it is not able to remove the branching point glutamate. Also catalyzes the removal of polyglutamate residues from the carboxy-terminus of alpha-tubulin as well as non-tubulin proteins such as MYLK. Involved in KLF4 deglutamylation which promotes KLF4 proteasome-mediated degradation, thereby negatively regulating cell pluripotency maintenance and embryogenesis.</text>
</comment>
<feature type="region of interest" description="Disordered" evidence="24">
    <location>
        <begin position="595"/>
        <end position="617"/>
    </location>
</feature>
<evidence type="ECO:0000256" key="23">
    <source>
        <dbReference type="PROSITE-ProRule" id="PRU01379"/>
    </source>
</evidence>
<evidence type="ECO:0000256" key="16">
    <source>
        <dbReference type="ARBA" id="ARBA00026108"/>
    </source>
</evidence>
<dbReference type="eggNOG" id="KOG3641">
    <property type="taxonomic scope" value="Eukaryota"/>
</dbReference>
<evidence type="ECO:0000256" key="22">
    <source>
        <dbReference type="ARBA" id="ARBA00063732"/>
    </source>
</evidence>
<dbReference type="InterPro" id="IPR000834">
    <property type="entry name" value="Peptidase_M14"/>
</dbReference>
<dbReference type="GO" id="GO:0034451">
    <property type="term" value="C:centriolar satellite"/>
    <property type="evidence" value="ECO:0007669"/>
    <property type="project" value="Ensembl"/>
</dbReference>
<dbReference type="AlphaFoldDB" id="H0WXZ8"/>
<dbReference type="GO" id="GO:1904115">
    <property type="term" value="C:axon cytoplasm"/>
    <property type="evidence" value="ECO:0007669"/>
    <property type="project" value="GOC"/>
</dbReference>
<dbReference type="GO" id="GO:0021772">
    <property type="term" value="P:olfactory bulb development"/>
    <property type="evidence" value="ECO:0007669"/>
    <property type="project" value="Ensembl"/>
</dbReference>